<evidence type="ECO:0000259" key="3">
    <source>
        <dbReference type="PROSITE" id="PS51123"/>
    </source>
</evidence>
<feature type="compositionally biased region" description="Low complexity" evidence="2">
    <location>
        <begin position="21"/>
        <end position="33"/>
    </location>
</feature>
<dbReference type="InterPro" id="IPR007055">
    <property type="entry name" value="BON_dom"/>
</dbReference>
<dbReference type="Proteomes" id="UP001500363">
    <property type="component" value="Unassembled WGS sequence"/>
</dbReference>
<feature type="region of interest" description="Disordered" evidence="2">
    <location>
        <begin position="21"/>
        <end position="47"/>
    </location>
</feature>
<feature type="domain" description="OmpA-like" evidence="3">
    <location>
        <begin position="186"/>
        <end position="300"/>
    </location>
</feature>
<dbReference type="CDD" id="cd07185">
    <property type="entry name" value="OmpA_C-like"/>
    <property type="match status" value="1"/>
</dbReference>
<evidence type="ECO:0000256" key="1">
    <source>
        <dbReference type="PROSITE-ProRule" id="PRU00473"/>
    </source>
</evidence>
<dbReference type="InterPro" id="IPR050330">
    <property type="entry name" value="Bact_OuterMem_StrucFunc"/>
</dbReference>
<protein>
    <recommendedName>
        <fullName evidence="3">OmpA-like domain-containing protein</fullName>
    </recommendedName>
</protein>
<sequence>MPLVLTALLIAFKGDGLSNATADETGTAEAPATTTPPTPSTPASVVPAEPEAAPFSVAWTEKDGLQVAAVLRDDAAKEKVVGEIQGLLDEGETFGDKLTVDAASGLANPSALVGVLQALRSAPGDVAVKYDGATITLSGDVADQATKATAARAAAKAVPGAVVANELRVPTAAKPPVSEACQTFESRLAQVTGQHKIVFLSGTAIVNERSRGSVARVAALLKSCATARVEVGGHTDNLGDPSTSLPLSQQRADAVKADLVRRGVPAERIISRGYGESEPVASNHTSAGRIANRRVEIRVL</sequence>
<accession>A0ABP4MER8</accession>
<comment type="caution">
    <text evidence="4">The sequence shown here is derived from an EMBL/GenBank/DDBJ whole genome shotgun (WGS) entry which is preliminary data.</text>
</comment>
<dbReference type="PANTHER" id="PTHR30329">
    <property type="entry name" value="STATOR ELEMENT OF FLAGELLAR MOTOR COMPLEX"/>
    <property type="match status" value="1"/>
</dbReference>
<proteinExistence type="predicted"/>
<name>A0ABP4MER8_9ACTN</name>
<organism evidence="4 5">
    <name type="scientific">Kribbella lupini</name>
    <dbReference type="NCBI Taxonomy" id="291602"/>
    <lineage>
        <taxon>Bacteria</taxon>
        <taxon>Bacillati</taxon>
        <taxon>Actinomycetota</taxon>
        <taxon>Actinomycetes</taxon>
        <taxon>Propionibacteriales</taxon>
        <taxon>Kribbellaceae</taxon>
        <taxon>Kribbella</taxon>
    </lineage>
</organism>
<keyword evidence="5" id="KW-1185">Reference proteome</keyword>
<evidence type="ECO:0000313" key="5">
    <source>
        <dbReference type="Proteomes" id="UP001500363"/>
    </source>
</evidence>
<evidence type="ECO:0000256" key="2">
    <source>
        <dbReference type="SAM" id="MobiDB-lite"/>
    </source>
</evidence>
<evidence type="ECO:0000313" key="4">
    <source>
        <dbReference type="EMBL" id="GAA1543158.1"/>
    </source>
</evidence>
<dbReference type="PRINTS" id="PR01023">
    <property type="entry name" value="NAFLGMOTY"/>
</dbReference>
<dbReference type="InterPro" id="IPR036737">
    <property type="entry name" value="OmpA-like_sf"/>
</dbReference>
<gene>
    <name evidence="4" type="ORF">GCM10009741_53030</name>
</gene>
<dbReference type="PROSITE" id="PS51123">
    <property type="entry name" value="OMPA_2"/>
    <property type="match status" value="1"/>
</dbReference>
<dbReference type="EMBL" id="BAAANC010000003">
    <property type="protein sequence ID" value="GAA1543158.1"/>
    <property type="molecule type" value="Genomic_DNA"/>
</dbReference>
<dbReference type="Gene3D" id="3.40.1520.20">
    <property type="match status" value="1"/>
</dbReference>
<reference evidence="5" key="1">
    <citation type="journal article" date="2019" name="Int. J. Syst. Evol. Microbiol.">
        <title>The Global Catalogue of Microorganisms (GCM) 10K type strain sequencing project: providing services to taxonomists for standard genome sequencing and annotation.</title>
        <authorList>
            <consortium name="The Broad Institute Genomics Platform"/>
            <consortium name="The Broad Institute Genome Sequencing Center for Infectious Disease"/>
            <person name="Wu L."/>
            <person name="Ma J."/>
        </authorList>
    </citation>
    <scope>NUCLEOTIDE SEQUENCE [LARGE SCALE GENOMIC DNA]</scope>
    <source>
        <strain evidence="5">JCM 14303</strain>
    </source>
</reference>
<keyword evidence="1" id="KW-0472">Membrane</keyword>
<dbReference type="Pfam" id="PF04972">
    <property type="entry name" value="BON"/>
    <property type="match status" value="1"/>
</dbReference>
<dbReference type="SUPFAM" id="SSF103088">
    <property type="entry name" value="OmpA-like"/>
    <property type="match status" value="1"/>
</dbReference>
<dbReference type="InterPro" id="IPR006665">
    <property type="entry name" value="OmpA-like"/>
</dbReference>
<dbReference type="PANTHER" id="PTHR30329:SF21">
    <property type="entry name" value="LIPOPROTEIN YIAD-RELATED"/>
    <property type="match status" value="1"/>
</dbReference>
<dbReference type="Pfam" id="PF00691">
    <property type="entry name" value="OmpA"/>
    <property type="match status" value="1"/>
</dbReference>
<dbReference type="Gene3D" id="3.30.1330.60">
    <property type="entry name" value="OmpA-like domain"/>
    <property type="match status" value="1"/>
</dbReference>